<keyword evidence="5" id="KW-1185">Reference proteome</keyword>
<dbReference type="Pfam" id="PF04773">
    <property type="entry name" value="FecR"/>
    <property type="match status" value="1"/>
</dbReference>
<evidence type="ECO:0000313" key="5">
    <source>
        <dbReference type="Proteomes" id="UP001501411"/>
    </source>
</evidence>
<evidence type="ECO:0000259" key="3">
    <source>
        <dbReference type="Pfam" id="PF16344"/>
    </source>
</evidence>
<dbReference type="Pfam" id="PF16344">
    <property type="entry name" value="FecR_C"/>
    <property type="match status" value="1"/>
</dbReference>
<evidence type="ECO:0000259" key="2">
    <source>
        <dbReference type="Pfam" id="PF04773"/>
    </source>
</evidence>
<dbReference type="PANTHER" id="PTHR30273:SF2">
    <property type="entry name" value="PROTEIN FECR"/>
    <property type="match status" value="1"/>
</dbReference>
<dbReference type="PANTHER" id="PTHR30273">
    <property type="entry name" value="PERIPLASMIC SIGNAL SENSOR AND SIGMA FACTOR ACTIVATOR FECR-RELATED"/>
    <property type="match status" value="1"/>
</dbReference>
<gene>
    <name evidence="4" type="ORF">GCM10023231_34200</name>
</gene>
<organism evidence="4 5">
    <name type="scientific">Olivibacter ginsenosidimutans</name>
    <dbReference type="NCBI Taxonomy" id="1176537"/>
    <lineage>
        <taxon>Bacteria</taxon>
        <taxon>Pseudomonadati</taxon>
        <taxon>Bacteroidota</taxon>
        <taxon>Sphingobacteriia</taxon>
        <taxon>Sphingobacteriales</taxon>
        <taxon>Sphingobacteriaceae</taxon>
        <taxon>Olivibacter</taxon>
    </lineage>
</organism>
<feature type="transmembrane region" description="Helical" evidence="1">
    <location>
        <begin position="65"/>
        <end position="85"/>
    </location>
</feature>
<protein>
    <submittedName>
        <fullName evidence="4">DUF4974 domain-containing protein</fullName>
    </submittedName>
</protein>
<name>A0ABP9BZ28_9SPHI</name>
<reference evidence="5" key="1">
    <citation type="journal article" date="2019" name="Int. J. Syst. Evol. Microbiol.">
        <title>The Global Catalogue of Microorganisms (GCM) 10K type strain sequencing project: providing services to taxonomists for standard genome sequencing and annotation.</title>
        <authorList>
            <consortium name="The Broad Institute Genomics Platform"/>
            <consortium name="The Broad Institute Genome Sequencing Center for Infectious Disease"/>
            <person name="Wu L."/>
            <person name="Ma J."/>
        </authorList>
    </citation>
    <scope>NUCLEOTIDE SEQUENCE [LARGE SCALE GENOMIC DNA]</scope>
    <source>
        <strain evidence="5">JCM 18200</strain>
    </source>
</reference>
<dbReference type="InterPro" id="IPR032508">
    <property type="entry name" value="FecR_C"/>
</dbReference>
<dbReference type="Gene3D" id="2.60.120.1440">
    <property type="match status" value="1"/>
</dbReference>
<comment type="caution">
    <text evidence="4">The sequence shown here is derived from an EMBL/GenBank/DDBJ whole genome shotgun (WGS) entry which is preliminary data.</text>
</comment>
<dbReference type="PIRSF" id="PIRSF018266">
    <property type="entry name" value="FecR"/>
    <property type="match status" value="1"/>
</dbReference>
<accession>A0ABP9BZ28</accession>
<evidence type="ECO:0000256" key="1">
    <source>
        <dbReference type="SAM" id="Phobius"/>
    </source>
</evidence>
<proteinExistence type="predicted"/>
<keyword evidence="1" id="KW-1133">Transmembrane helix</keyword>
<dbReference type="Gene3D" id="3.55.50.30">
    <property type="match status" value="1"/>
</dbReference>
<dbReference type="EMBL" id="BAABIQ010000042">
    <property type="protein sequence ID" value="GAA4802394.1"/>
    <property type="molecule type" value="Genomic_DNA"/>
</dbReference>
<feature type="domain" description="FecR protein" evidence="2">
    <location>
        <begin position="165"/>
        <end position="263"/>
    </location>
</feature>
<dbReference type="Proteomes" id="UP001501411">
    <property type="component" value="Unassembled WGS sequence"/>
</dbReference>
<dbReference type="InterPro" id="IPR012373">
    <property type="entry name" value="Ferrdict_sens_TM"/>
</dbReference>
<dbReference type="RefSeq" id="WP_345233598.1">
    <property type="nucleotide sequence ID" value="NZ_BAABIQ010000042.1"/>
</dbReference>
<dbReference type="InterPro" id="IPR006860">
    <property type="entry name" value="FecR"/>
</dbReference>
<sequence length="379" mass="42915">MEERAFYKKLVERYSKHELSFEELEIFFHLFNEGKLTTLLSQSMQEEIMALEQRKMHKTFALRRFGRLAVACSIILMLLGGYYVLLPTNNKKKLENKQLLTDRNPGSEQAILTLASGKVIDLNSIPAGKEIDQSNIRIIKNGKGMVRYIFKNDKATNTRAQEMHTLKVPAGGQYEITLIDGTKVWLNAASTLEFPANFSGRERKVYLTGEAYFEVASAKGSEVRPFIVHTSHQLITVLGTRFDVNAYSNEKQVKTTLMQGGVKVATQEGERMLKPGQQAIVSHSGGKLNIAEVDVESVIDWKNGDFVFNNEELTSIMRKLERWYNIQVVYADNLPKGQYSGQIARNKKLTEVLKLLRLSGDGDFDFKWESGVLHVVPLS</sequence>
<feature type="domain" description="Protein FecR C-terminal" evidence="3">
    <location>
        <begin position="305"/>
        <end position="365"/>
    </location>
</feature>
<keyword evidence="1" id="KW-0812">Transmembrane</keyword>
<keyword evidence="1" id="KW-0472">Membrane</keyword>
<evidence type="ECO:0000313" key="4">
    <source>
        <dbReference type="EMBL" id="GAA4802394.1"/>
    </source>
</evidence>